<evidence type="ECO:0000256" key="3">
    <source>
        <dbReference type="ARBA" id="ARBA00004496"/>
    </source>
</evidence>
<evidence type="ECO:0000256" key="16">
    <source>
        <dbReference type="PROSITE-ProRule" id="PRU00169"/>
    </source>
</evidence>
<dbReference type="GO" id="GO:0051539">
    <property type="term" value="F:4 iron, 4 sulfur cluster binding"/>
    <property type="evidence" value="ECO:0007669"/>
    <property type="project" value="UniProtKB-KW"/>
</dbReference>
<evidence type="ECO:0000256" key="10">
    <source>
        <dbReference type="ARBA" id="ARBA00022777"/>
    </source>
</evidence>
<dbReference type="SUPFAM" id="SSF55874">
    <property type="entry name" value="ATPase domain of HSP90 chaperone/DNA topoisomerase II/histidine kinase"/>
    <property type="match status" value="1"/>
</dbReference>
<feature type="modified residue" description="4-aspartylphosphate" evidence="16">
    <location>
        <position position="57"/>
    </location>
</feature>
<evidence type="ECO:0000256" key="6">
    <source>
        <dbReference type="ARBA" id="ARBA00022485"/>
    </source>
</evidence>
<dbReference type="InterPro" id="IPR005467">
    <property type="entry name" value="His_kinase_dom"/>
</dbReference>
<evidence type="ECO:0000256" key="8">
    <source>
        <dbReference type="ARBA" id="ARBA00022679"/>
    </source>
</evidence>
<dbReference type="PRINTS" id="PR00344">
    <property type="entry name" value="BCTRLSENSOR"/>
</dbReference>
<keyword evidence="13" id="KW-0411">Iron-sulfur</keyword>
<dbReference type="InterPro" id="IPR003594">
    <property type="entry name" value="HATPase_dom"/>
</dbReference>
<keyword evidence="8" id="KW-0808">Transferase</keyword>
<dbReference type="InterPro" id="IPR001789">
    <property type="entry name" value="Sig_transdc_resp-reg_receiver"/>
</dbReference>
<dbReference type="GO" id="GO:0046872">
    <property type="term" value="F:metal ion binding"/>
    <property type="evidence" value="ECO:0007669"/>
    <property type="project" value="UniProtKB-KW"/>
</dbReference>
<name>A0A7C3V5B1_9BACT</name>
<organism evidence="19">
    <name type="scientific">Desulfobacca acetoxidans</name>
    <dbReference type="NCBI Taxonomy" id="60893"/>
    <lineage>
        <taxon>Bacteria</taxon>
        <taxon>Pseudomonadati</taxon>
        <taxon>Thermodesulfobacteriota</taxon>
        <taxon>Desulfobaccia</taxon>
        <taxon>Desulfobaccales</taxon>
        <taxon>Desulfobaccaceae</taxon>
        <taxon>Desulfobacca</taxon>
    </lineage>
</organism>
<feature type="domain" description="Response regulatory" evidence="18">
    <location>
        <begin position="5"/>
        <end position="122"/>
    </location>
</feature>
<evidence type="ECO:0000256" key="11">
    <source>
        <dbReference type="ARBA" id="ARBA00023004"/>
    </source>
</evidence>
<dbReference type="PROSITE" id="PS50110">
    <property type="entry name" value="RESPONSE_REGULATORY"/>
    <property type="match status" value="1"/>
</dbReference>
<dbReference type="EMBL" id="DTMF01000194">
    <property type="protein sequence ID" value="HGF34274.1"/>
    <property type="molecule type" value="Genomic_DNA"/>
</dbReference>
<evidence type="ECO:0000256" key="7">
    <source>
        <dbReference type="ARBA" id="ARBA00022490"/>
    </source>
</evidence>
<dbReference type="InterPro" id="IPR050482">
    <property type="entry name" value="Sensor_HK_TwoCompSys"/>
</dbReference>
<gene>
    <name evidence="19" type="ORF">ENW96_07790</name>
</gene>
<evidence type="ECO:0000259" key="17">
    <source>
        <dbReference type="PROSITE" id="PS50109"/>
    </source>
</evidence>
<evidence type="ECO:0000313" key="19">
    <source>
        <dbReference type="EMBL" id="HGF34274.1"/>
    </source>
</evidence>
<dbReference type="InterPro" id="IPR035965">
    <property type="entry name" value="PAS-like_dom_sf"/>
</dbReference>
<reference evidence="19" key="1">
    <citation type="journal article" date="2020" name="mSystems">
        <title>Genome- and Community-Level Interaction Insights into Carbon Utilization and Element Cycling Functions of Hydrothermarchaeota in Hydrothermal Sediment.</title>
        <authorList>
            <person name="Zhou Z."/>
            <person name="Liu Y."/>
            <person name="Xu W."/>
            <person name="Pan J."/>
            <person name="Luo Z.H."/>
            <person name="Li M."/>
        </authorList>
    </citation>
    <scope>NUCLEOTIDE SEQUENCE [LARGE SCALE GENOMIC DNA]</scope>
    <source>
        <strain evidence="19">SpSt-897</strain>
    </source>
</reference>
<dbReference type="InterPro" id="IPR011006">
    <property type="entry name" value="CheY-like_superfamily"/>
</dbReference>
<dbReference type="SUPFAM" id="SSF52172">
    <property type="entry name" value="CheY-like"/>
    <property type="match status" value="1"/>
</dbReference>
<evidence type="ECO:0000256" key="2">
    <source>
        <dbReference type="ARBA" id="ARBA00001966"/>
    </source>
</evidence>
<dbReference type="Gene3D" id="3.30.450.20">
    <property type="entry name" value="PAS domain"/>
    <property type="match status" value="1"/>
</dbReference>
<dbReference type="InterPro" id="IPR036890">
    <property type="entry name" value="HATPase_C_sf"/>
</dbReference>
<sequence>MKPIRVLLVEDNPGDARLIKEMLAEAQGLEFNLEWVSRLADGLHRLDRDSADVVLLDLGLPDSQGLDTVIRAYRQAPEVPFVVLTGLSDDTLALAALRTGAQDYLFKDEASPHLLLRAIRYATERKRAELALKAERNKLYAVLDSLPAFVHLKDKNLAIKFANRNFMEVFGDPGNKRCYEVLCGRDEICDNCRAQEILETKIPQKFEWASPFLDRVFEVHNYPLCGDDGMEVLTLGIDITERKKAEEGLRQSEQNLRYLASRLLDAQERERIRIAHELHDDLGQSLFVLKMQIAYIARALPPELEKLRQECFESTKTVLEIINSVRRLSHDLIPPSLKEIGLRAALTDLLKEFSRYHNISYSLDTDELRDRFPMDAKLNIYRIVQECLTNVGKYSQATNVHVSIKIKDHEILLTVEDNGLGFEVDQILTRRGSRRGLGLSSMEERARLMGGTFHLWSKPNEGTRIQVIVPLKNEAAGSAWI</sequence>
<evidence type="ECO:0000259" key="18">
    <source>
        <dbReference type="PROSITE" id="PS50110"/>
    </source>
</evidence>
<dbReference type="SUPFAM" id="SSF55785">
    <property type="entry name" value="PYP-like sensor domain (PAS domain)"/>
    <property type="match status" value="1"/>
</dbReference>
<dbReference type="PANTHER" id="PTHR24421:SF58">
    <property type="entry name" value="SIGNAL TRANSDUCTION HISTIDINE-PROTEIN KINASE_PHOSPHATASE UHPB"/>
    <property type="match status" value="1"/>
</dbReference>
<evidence type="ECO:0000256" key="4">
    <source>
        <dbReference type="ARBA" id="ARBA00012438"/>
    </source>
</evidence>
<comment type="subcellular location">
    <subcellularLocation>
        <location evidence="3">Cytoplasm</location>
    </subcellularLocation>
</comment>
<dbReference type="SMART" id="SM00387">
    <property type="entry name" value="HATPase_c"/>
    <property type="match status" value="1"/>
</dbReference>
<dbReference type="Pfam" id="PF00072">
    <property type="entry name" value="Response_reg"/>
    <property type="match status" value="1"/>
</dbReference>
<keyword evidence="7" id="KW-0963">Cytoplasm</keyword>
<dbReference type="GO" id="GO:0046983">
    <property type="term" value="F:protein dimerization activity"/>
    <property type="evidence" value="ECO:0007669"/>
    <property type="project" value="InterPro"/>
</dbReference>
<dbReference type="GO" id="GO:0000155">
    <property type="term" value="F:phosphorelay sensor kinase activity"/>
    <property type="evidence" value="ECO:0007669"/>
    <property type="project" value="InterPro"/>
</dbReference>
<keyword evidence="16" id="KW-0597">Phosphoprotein</keyword>
<feature type="domain" description="Histidine kinase" evidence="17">
    <location>
        <begin position="273"/>
        <end position="473"/>
    </location>
</feature>
<dbReference type="Pfam" id="PF08448">
    <property type="entry name" value="PAS_4"/>
    <property type="match status" value="1"/>
</dbReference>
<dbReference type="InterPro" id="IPR058245">
    <property type="entry name" value="NreC/VraR/RcsB-like_REC"/>
</dbReference>
<dbReference type="Pfam" id="PF02518">
    <property type="entry name" value="HATPase_c"/>
    <property type="match status" value="1"/>
</dbReference>
<evidence type="ECO:0000256" key="5">
    <source>
        <dbReference type="ARBA" id="ARBA00017322"/>
    </source>
</evidence>
<evidence type="ECO:0000256" key="12">
    <source>
        <dbReference type="ARBA" id="ARBA00023012"/>
    </source>
</evidence>
<dbReference type="Pfam" id="PF07730">
    <property type="entry name" value="HisKA_3"/>
    <property type="match status" value="1"/>
</dbReference>
<keyword evidence="12" id="KW-0902">Two-component regulatory system</keyword>
<evidence type="ECO:0000256" key="1">
    <source>
        <dbReference type="ARBA" id="ARBA00000085"/>
    </source>
</evidence>
<evidence type="ECO:0000256" key="14">
    <source>
        <dbReference type="ARBA" id="ARBA00024827"/>
    </source>
</evidence>
<keyword evidence="9" id="KW-0479">Metal-binding</keyword>
<dbReference type="CDD" id="cd17535">
    <property type="entry name" value="REC_NarL-like"/>
    <property type="match status" value="1"/>
</dbReference>
<dbReference type="EC" id="2.7.13.3" evidence="4"/>
<comment type="function">
    <text evidence="14">Member of the two-component regulatory system NreB/NreC involved in the control of dissimilatory nitrate/nitrite reduction in response to oxygen. NreB functions as a direct oxygen sensor histidine kinase which is autophosphorylated, in the absence of oxygen, probably at the conserved histidine residue, and transfers its phosphate group probably to a conserved aspartate residue of NreC. NreB/NreC activates the expression of the nitrate (narGHJI) and nitrite (nir) reductase operons, as well as the putative nitrate transporter gene narT.</text>
</comment>
<protein>
    <recommendedName>
        <fullName evidence="5">Oxygen sensor histidine kinase NreB</fullName>
        <ecNumber evidence="4">2.7.13.3</ecNumber>
    </recommendedName>
    <alternativeName>
        <fullName evidence="15">Nitrogen regulation protein B</fullName>
    </alternativeName>
</protein>
<evidence type="ECO:0000256" key="9">
    <source>
        <dbReference type="ARBA" id="ARBA00022723"/>
    </source>
</evidence>
<dbReference type="AlphaFoldDB" id="A0A7C3V5B1"/>
<dbReference type="Gene3D" id="3.30.565.10">
    <property type="entry name" value="Histidine kinase-like ATPase, C-terminal domain"/>
    <property type="match status" value="1"/>
</dbReference>
<dbReference type="Gene3D" id="3.40.50.2300">
    <property type="match status" value="1"/>
</dbReference>
<keyword evidence="11" id="KW-0408">Iron</keyword>
<dbReference type="GO" id="GO:0016020">
    <property type="term" value="C:membrane"/>
    <property type="evidence" value="ECO:0007669"/>
    <property type="project" value="InterPro"/>
</dbReference>
<dbReference type="InterPro" id="IPR004358">
    <property type="entry name" value="Sig_transdc_His_kin-like_C"/>
</dbReference>
<dbReference type="InterPro" id="IPR013656">
    <property type="entry name" value="PAS_4"/>
</dbReference>
<dbReference type="PANTHER" id="PTHR24421">
    <property type="entry name" value="NITRATE/NITRITE SENSOR PROTEIN NARX-RELATED"/>
    <property type="match status" value="1"/>
</dbReference>
<comment type="caution">
    <text evidence="19">The sequence shown here is derived from an EMBL/GenBank/DDBJ whole genome shotgun (WGS) entry which is preliminary data.</text>
</comment>
<evidence type="ECO:0000256" key="13">
    <source>
        <dbReference type="ARBA" id="ARBA00023014"/>
    </source>
</evidence>
<dbReference type="SMART" id="SM00448">
    <property type="entry name" value="REC"/>
    <property type="match status" value="1"/>
</dbReference>
<accession>A0A7C3V5B1</accession>
<dbReference type="GO" id="GO:0005737">
    <property type="term" value="C:cytoplasm"/>
    <property type="evidence" value="ECO:0007669"/>
    <property type="project" value="UniProtKB-SubCell"/>
</dbReference>
<keyword evidence="10" id="KW-0418">Kinase</keyword>
<keyword evidence="6" id="KW-0004">4Fe-4S</keyword>
<comment type="catalytic activity">
    <reaction evidence="1">
        <text>ATP + protein L-histidine = ADP + protein N-phospho-L-histidine.</text>
        <dbReference type="EC" id="2.7.13.3"/>
    </reaction>
</comment>
<dbReference type="PROSITE" id="PS50109">
    <property type="entry name" value="HIS_KIN"/>
    <property type="match status" value="1"/>
</dbReference>
<dbReference type="InterPro" id="IPR011712">
    <property type="entry name" value="Sig_transdc_His_kin_sub3_dim/P"/>
</dbReference>
<evidence type="ECO:0000256" key="15">
    <source>
        <dbReference type="ARBA" id="ARBA00030800"/>
    </source>
</evidence>
<dbReference type="Gene3D" id="1.20.5.1930">
    <property type="match status" value="1"/>
</dbReference>
<proteinExistence type="predicted"/>
<comment type="cofactor">
    <cofactor evidence="2">
        <name>[4Fe-4S] cluster</name>
        <dbReference type="ChEBI" id="CHEBI:49883"/>
    </cofactor>
</comment>
<dbReference type="CDD" id="cd16917">
    <property type="entry name" value="HATPase_UhpB-NarQ-NarX-like"/>
    <property type="match status" value="1"/>
</dbReference>